<keyword evidence="11" id="KW-1185">Reference proteome</keyword>
<dbReference type="Gene3D" id="3.40.1710.10">
    <property type="entry name" value="abc type-2 transporter like domain"/>
    <property type="match status" value="1"/>
</dbReference>
<accession>A0A2M8HD71</accession>
<dbReference type="PANTHER" id="PTHR30294">
    <property type="entry name" value="MEMBRANE COMPONENT OF ABC TRANSPORTER YHHJ-RELATED"/>
    <property type="match status" value="1"/>
</dbReference>
<evidence type="ECO:0000256" key="1">
    <source>
        <dbReference type="ARBA" id="ARBA00004651"/>
    </source>
</evidence>
<keyword evidence="6 8" id="KW-1133">Transmembrane helix</keyword>
<protein>
    <recommendedName>
        <fullName evidence="8">Transport permease protein</fullName>
    </recommendedName>
</protein>
<gene>
    <name evidence="10" type="ORF">CUC44_04240</name>
</gene>
<keyword evidence="7 8" id="KW-0472">Membrane</keyword>
<evidence type="ECO:0000313" key="10">
    <source>
        <dbReference type="EMBL" id="PJC94518.1"/>
    </source>
</evidence>
<reference evidence="10 11" key="1">
    <citation type="submission" date="2017-11" db="EMBL/GenBank/DDBJ databases">
        <title>Draft genome sequence of environmental isolate Aeromonas lusitania sp. nov. MDC 2473.</title>
        <authorList>
            <person name="Colston S.M."/>
            <person name="Navarro A."/>
            <person name="Martinez-Murcia A.J."/>
            <person name="Graf J."/>
        </authorList>
    </citation>
    <scope>NUCLEOTIDE SEQUENCE [LARGE SCALE GENOMIC DNA]</scope>
    <source>
        <strain evidence="10 11">MDC 2473</strain>
    </source>
</reference>
<evidence type="ECO:0000256" key="2">
    <source>
        <dbReference type="ARBA" id="ARBA00007783"/>
    </source>
</evidence>
<dbReference type="GO" id="GO:0043190">
    <property type="term" value="C:ATP-binding cassette (ABC) transporter complex"/>
    <property type="evidence" value="ECO:0007669"/>
    <property type="project" value="InterPro"/>
</dbReference>
<feature type="transmembrane region" description="Helical" evidence="8">
    <location>
        <begin position="283"/>
        <end position="301"/>
    </location>
</feature>
<feature type="transmembrane region" description="Helical" evidence="8">
    <location>
        <begin position="23"/>
        <end position="43"/>
    </location>
</feature>
<dbReference type="InterPro" id="IPR013525">
    <property type="entry name" value="ABC2_TM"/>
</dbReference>
<dbReference type="InterPro" id="IPR047817">
    <property type="entry name" value="ABC2_TM_bact-type"/>
</dbReference>
<sequence>MNSLRRLWAITQKELRQLSRDKLTFGMVVMIPLLQLLLFGYAINTDVRQIPAGLVDMSESVSGRLLVEAVKATQVVHIKQRYVGLQEAEAALTRGEVRAVLVLPSDLSRRLSDGERVGQWLVDGSDTVIAGALLGLRAMPLGELRPDVEAAPPTFETVLYFNPSRRAAVNIVPGLLGVILTMTMIMFTSAAIVRERERGNLELLITTPVSSLELMIGKILPYIVVGLVQVVIILGLGHLIFAVPINGALSQVLLATLLFIAASLTLGLLISTLAQTQLQAMQMTVFILLPSILLSGFMFPYEGMPVPAQWVAEVLPATHFMRLIRGIVLRGGDMGDLLPDVLWLAGFTLLMLTLAARRFKKSLD</sequence>
<comment type="similarity">
    <text evidence="2 8">Belongs to the ABC-2 integral membrane protein family.</text>
</comment>
<evidence type="ECO:0000313" key="11">
    <source>
        <dbReference type="Proteomes" id="UP000232060"/>
    </source>
</evidence>
<proteinExistence type="inferred from homology"/>
<dbReference type="GO" id="GO:0140359">
    <property type="term" value="F:ABC-type transporter activity"/>
    <property type="evidence" value="ECO:0007669"/>
    <property type="project" value="InterPro"/>
</dbReference>
<feature type="domain" description="ABC transmembrane type-2" evidence="9">
    <location>
        <begin position="137"/>
        <end position="362"/>
    </location>
</feature>
<evidence type="ECO:0000256" key="3">
    <source>
        <dbReference type="ARBA" id="ARBA00022448"/>
    </source>
</evidence>
<dbReference type="PANTHER" id="PTHR30294:SF29">
    <property type="entry name" value="MULTIDRUG ABC TRANSPORTER PERMEASE YBHS-RELATED"/>
    <property type="match status" value="1"/>
</dbReference>
<evidence type="ECO:0000256" key="5">
    <source>
        <dbReference type="ARBA" id="ARBA00022692"/>
    </source>
</evidence>
<dbReference type="Pfam" id="PF12698">
    <property type="entry name" value="ABC2_membrane_3"/>
    <property type="match status" value="1"/>
</dbReference>
<organism evidence="10 11">
    <name type="scientific">Aeromonas lusitana</name>
    <dbReference type="NCBI Taxonomy" id="931529"/>
    <lineage>
        <taxon>Bacteria</taxon>
        <taxon>Pseudomonadati</taxon>
        <taxon>Pseudomonadota</taxon>
        <taxon>Gammaproteobacteria</taxon>
        <taxon>Aeromonadales</taxon>
        <taxon>Aeromonadaceae</taxon>
        <taxon>Aeromonas</taxon>
    </lineage>
</organism>
<dbReference type="RefSeq" id="WP_100858735.1">
    <property type="nucleotide sequence ID" value="NZ_PGCP01000004.1"/>
</dbReference>
<dbReference type="InterPro" id="IPR051449">
    <property type="entry name" value="ABC-2_transporter_component"/>
</dbReference>
<feature type="transmembrane region" description="Helical" evidence="8">
    <location>
        <begin position="219"/>
        <end position="242"/>
    </location>
</feature>
<comment type="caution">
    <text evidence="10">The sequence shown here is derived from an EMBL/GenBank/DDBJ whole genome shotgun (WGS) entry which is preliminary data.</text>
</comment>
<dbReference type="OrthoDB" id="9808686at2"/>
<keyword evidence="3 8" id="KW-0813">Transport</keyword>
<evidence type="ECO:0000256" key="6">
    <source>
        <dbReference type="ARBA" id="ARBA00022989"/>
    </source>
</evidence>
<evidence type="ECO:0000256" key="7">
    <source>
        <dbReference type="ARBA" id="ARBA00023136"/>
    </source>
</evidence>
<keyword evidence="4 8" id="KW-1003">Cell membrane</keyword>
<evidence type="ECO:0000259" key="9">
    <source>
        <dbReference type="PROSITE" id="PS51012"/>
    </source>
</evidence>
<feature type="transmembrane region" description="Helical" evidence="8">
    <location>
        <begin position="171"/>
        <end position="193"/>
    </location>
</feature>
<feature type="transmembrane region" description="Helical" evidence="8">
    <location>
        <begin position="248"/>
        <end position="271"/>
    </location>
</feature>
<dbReference type="EMBL" id="PGCP01000004">
    <property type="protein sequence ID" value="PJC94518.1"/>
    <property type="molecule type" value="Genomic_DNA"/>
</dbReference>
<evidence type="ECO:0000256" key="8">
    <source>
        <dbReference type="RuleBase" id="RU361157"/>
    </source>
</evidence>
<name>A0A2M8HD71_9GAMM</name>
<evidence type="ECO:0000256" key="4">
    <source>
        <dbReference type="ARBA" id="ARBA00022475"/>
    </source>
</evidence>
<comment type="subcellular location">
    <subcellularLocation>
        <location evidence="8">Cell inner membrane</location>
        <topology evidence="8">Multi-pass membrane protein</topology>
    </subcellularLocation>
    <subcellularLocation>
        <location evidence="1">Cell membrane</location>
        <topology evidence="1">Multi-pass membrane protein</topology>
    </subcellularLocation>
</comment>
<keyword evidence="5 8" id="KW-0812">Transmembrane</keyword>
<dbReference type="InterPro" id="IPR000412">
    <property type="entry name" value="ABC_2_transport"/>
</dbReference>
<feature type="transmembrane region" description="Helical" evidence="8">
    <location>
        <begin position="341"/>
        <end position="359"/>
    </location>
</feature>
<dbReference type="Proteomes" id="UP000232060">
    <property type="component" value="Unassembled WGS sequence"/>
</dbReference>
<dbReference type="AlphaFoldDB" id="A0A2M8HD71"/>
<dbReference type="PROSITE" id="PS51012">
    <property type="entry name" value="ABC_TM2"/>
    <property type="match status" value="1"/>
</dbReference>
<dbReference type="PRINTS" id="PR00164">
    <property type="entry name" value="ABC2TRNSPORT"/>
</dbReference>